<dbReference type="eggNOG" id="COG1359">
    <property type="taxonomic scope" value="Bacteria"/>
</dbReference>
<accession>E3BPK1</accession>
<dbReference type="SUPFAM" id="SSF54909">
    <property type="entry name" value="Dimeric alpha+beta barrel"/>
    <property type="match status" value="1"/>
</dbReference>
<keyword evidence="2" id="KW-1185">Reference proteome</keyword>
<dbReference type="Proteomes" id="UP000002943">
    <property type="component" value="Unassembled WGS sequence"/>
</dbReference>
<sequence length="96" mass="11172">MALISLFEFKTKPGEAQNFVLFLKRILPETREFTGNLGVTAATLGEKQFMVSVEWSELGALERYLNWREERGDFSQLLTFLEHEPKITTYQKLDNI</sequence>
<dbReference type="Gene3D" id="3.30.70.100">
    <property type="match status" value="1"/>
</dbReference>
<gene>
    <name evidence="1" type="ORF">VIBC2010_04237</name>
</gene>
<proteinExistence type="predicted"/>
<reference evidence="1 2" key="1">
    <citation type="journal article" date="2012" name="Int. J. Syst. Evol. Microbiol.">
        <title>Vibrio caribbeanicus sp. nov., isolated from the marine sponge Scleritoderma cyanea.</title>
        <authorList>
            <person name="Hoffmann M."/>
            <person name="Monday S.R."/>
            <person name="Allard M.W."/>
            <person name="Strain E.A."/>
            <person name="Whittaker P."/>
            <person name="Naum M."/>
            <person name="McCarthy P.J."/>
            <person name="Lopez J.V."/>
            <person name="Fischer M."/>
            <person name="Brown E.W."/>
        </authorList>
    </citation>
    <scope>NUCLEOTIDE SEQUENCE [LARGE SCALE GENOMIC DNA]</scope>
    <source>
        <strain evidence="1 2">ATCC BAA-2122</strain>
    </source>
</reference>
<organism evidence="1 2">
    <name type="scientific">Vibrio caribbeanicus ATCC BAA-2122</name>
    <dbReference type="NCBI Taxonomy" id="796620"/>
    <lineage>
        <taxon>Bacteria</taxon>
        <taxon>Pseudomonadati</taxon>
        <taxon>Pseudomonadota</taxon>
        <taxon>Gammaproteobacteria</taxon>
        <taxon>Vibrionales</taxon>
        <taxon>Vibrionaceae</taxon>
        <taxon>Vibrio</taxon>
    </lineage>
</organism>
<evidence type="ECO:0000313" key="1">
    <source>
        <dbReference type="EMBL" id="EFP95090.1"/>
    </source>
</evidence>
<dbReference type="InterPro" id="IPR011008">
    <property type="entry name" value="Dimeric_a/b-barrel"/>
</dbReference>
<name>E3BPK1_9VIBR</name>
<comment type="caution">
    <text evidence="1">The sequence shown here is derived from an EMBL/GenBank/DDBJ whole genome shotgun (WGS) entry which is preliminary data.</text>
</comment>
<dbReference type="EMBL" id="AEIU01000108">
    <property type="protein sequence ID" value="EFP95090.1"/>
    <property type="molecule type" value="Genomic_DNA"/>
</dbReference>
<dbReference type="AlphaFoldDB" id="E3BPK1"/>
<dbReference type="RefSeq" id="WP_009603106.1">
    <property type="nucleotide sequence ID" value="NZ_AEIU01000108.1"/>
</dbReference>
<protein>
    <submittedName>
        <fullName evidence="1">Uncharacterized protein</fullName>
    </submittedName>
</protein>
<evidence type="ECO:0000313" key="2">
    <source>
        <dbReference type="Proteomes" id="UP000002943"/>
    </source>
</evidence>